<dbReference type="InterPro" id="IPR040973">
    <property type="entry name" value="CLIP_SPH_Scar"/>
</dbReference>
<evidence type="ECO:0000313" key="5">
    <source>
        <dbReference type="Proteomes" id="UP000318571"/>
    </source>
</evidence>
<protein>
    <recommendedName>
        <fullName evidence="3">Inactive serine protease scarface clip-domain domain-containing protein</fullName>
    </recommendedName>
</protein>
<dbReference type="STRING" id="6832.A0A553PIB3"/>
<feature type="compositionally biased region" description="Low complexity" evidence="1">
    <location>
        <begin position="245"/>
        <end position="256"/>
    </location>
</feature>
<keyword evidence="2" id="KW-0732">Signal</keyword>
<feature type="compositionally biased region" description="Low complexity" evidence="1">
    <location>
        <begin position="59"/>
        <end position="94"/>
    </location>
</feature>
<name>A0A553PIB3_TIGCA</name>
<feature type="compositionally biased region" description="Low complexity" evidence="1">
    <location>
        <begin position="301"/>
        <end position="314"/>
    </location>
</feature>
<feature type="compositionally biased region" description="Low complexity" evidence="1">
    <location>
        <begin position="408"/>
        <end position="469"/>
    </location>
</feature>
<feature type="compositionally biased region" description="Low complexity" evidence="1">
    <location>
        <begin position="278"/>
        <end position="294"/>
    </location>
</feature>
<evidence type="ECO:0000256" key="1">
    <source>
        <dbReference type="SAM" id="MobiDB-lite"/>
    </source>
</evidence>
<feature type="compositionally biased region" description="Polar residues" evidence="1">
    <location>
        <begin position="398"/>
        <end position="407"/>
    </location>
</feature>
<feature type="compositionally biased region" description="Pro residues" evidence="1">
    <location>
        <begin position="209"/>
        <end position="244"/>
    </location>
</feature>
<feature type="region of interest" description="Disordered" evidence="1">
    <location>
        <begin position="198"/>
        <end position="323"/>
    </location>
</feature>
<feature type="compositionally biased region" description="Pro residues" evidence="1">
    <location>
        <begin position="257"/>
        <end position="277"/>
    </location>
</feature>
<sequence>MKLLLISMGLLAVAHAGEKYWWMNKGVFGGASGGGGGRGGGSSGNGGCCGGNGGHNSNQGQGNYNDYQPQQQQQQQQQGSNNNHNNQNFGGSSSVQTECPAGTKCVSDFFCDENAVMVSYRVSLTPAQKRNRGNLLPCMNQQTGQFDVCCSTSSGSSGGNQVQSNCWSVGQADVDCPNSELCCFDGCRNACYFRGNENAPRPGQQQPFQPAPAPQQPQRPQPPPPQQQRPQPTPPGPRPSPPPQQQQQSQSQDNFQDPPPIPTPAPQQPYNPPPPPQQTFNPPTQQQQQQQQSFNPPPPQRQQQQQQQQRPSPSTGQCPNINALPFEDCESERDTCWNTDRRDDCARGFLCCNDGCVKTCYNTNTGDFLRHPQSKLSSESQAGSPPASLPAQQPARRPSNNARPSNQNNFRAPVPQNNNNNNFGSQNNFQPAPPRQNNNNFSPPRQSPSNSFNSQPSANNNNNNYNPPQTSHSSNGNTNIQFPQPSRNNFNKPRPAPQQSFNSAPQSQGSRNNFQSNGPQPQADEKPFVMCPSAMLCVPRENCDLKGFITTQSLALTPQLEMLRVATIGVRSPDRFFFSFLGENVESGSVAREVSPSPSENVWFPSVSSPL</sequence>
<feature type="compositionally biased region" description="Polar residues" evidence="1">
    <location>
        <begin position="596"/>
        <end position="611"/>
    </location>
</feature>
<feature type="compositionally biased region" description="Polar residues" evidence="1">
    <location>
        <begin position="470"/>
        <end position="520"/>
    </location>
</feature>
<reference evidence="4 5" key="1">
    <citation type="journal article" date="2018" name="Nat. Ecol. Evol.">
        <title>Genomic signatures of mitonuclear coevolution across populations of Tigriopus californicus.</title>
        <authorList>
            <person name="Barreto F.S."/>
            <person name="Watson E.T."/>
            <person name="Lima T.G."/>
            <person name="Willett C.S."/>
            <person name="Edmands S."/>
            <person name="Li W."/>
            <person name="Burton R.S."/>
        </authorList>
    </citation>
    <scope>NUCLEOTIDE SEQUENCE [LARGE SCALE GENOMIC DNA]</scope>
    <source>
        <strain evidence="4 5">San Diego</strain>
    </source>
</reference>
<proteinExistence type="predicted"/>
<feature type="signal peptide" evidence="2">
    <location>
        <begin position="1"/>
        <end position="16"/>
    </location>
</feature>
<feature type="region of interest" description="Disordered" evidence="1">
    <location>
        <begin position="591"/>
        <end position="611"/>
    </location>
</feature>
<feature type="domain" description="Inactive serine protease scarface clip-domain" evidence="3">
    <location>
        <begin position="99"/>
        <end position="150"/>
    </location>
</feature>
<gene>
    <name evidence="4" type="ORF">TCAL_12433</name>
</gene>
<feature type="chain" id="PRO_5021942006" description="Inactive serine protease scarface clip-domain domain-containing protein" evidence="2">
    <location>
        <begin position="17"/>
        <end position="611"/>
    </location>
</feature>
<dbReference type="Pfam" id="PF18399">
    <property type="entry name" value="CLIP_SPH_Scar"/>
    <property type="match status" value="1"/>
</dbReference>
<comment type="caution">
    <text evidence="4">The sequence shown here is derived from an EMBL/GenBank/DDBJ whole genome shotgun (WGS) entry which is preliminary data.</text>
</comment>
<evidence type="ECO:0000313" key="4">
    <source>
        <dbReference type="EMBL" id="TRY77419.1"/>
    </source>
</evidence>
<evidence type="ECO:0000256" key="2">
    <source>
        <dbReference type="SAM" id="SignalP"/>
    </source>
</evidence>
<feature type="region of interest" description="Disordered" evidence="1">
    <location>
        <begin position="371"/>
        <end position="526"/>
    </location>
</feature>
<dbReference type="OMA" id="GCVKTCY"/>
<evidence type="ECO:0000259" key="3">
    <source>
        <dbReference type="Pfam" id="PF18399"/>
    </source>
</evidence>
<dbReference type="Proteomes" id="UP000318571">
    <property type="component" value="Chromosome 5"/>
</dbReference>
<organism evidence="4 5">
    <name type="scientific">Tigriopus californicus</name>
    <name type="common">Marine copepod</name>
    <dbReference type="NCBI Taxonomy" id="6832"/>
    <lineage>
        <taxon>Eukaryota</taxon>
        <taxon>Metazoa</taxon>
        <taxon>Ecdysozoa</taxon>
        <taxon>Arthropoda</taxon>
        <taxon>Crustacea</taxon>
        <taxon>Multicrustacea</taxon>
        <taxon>Hexanauplia</taxon>
        <taxon>Copepoda</taxon>
        <taxon>Harpacticoida</taxon>
        <taxon>Harpacticidae</taxon>
        <taxon>Tigriopus</taxon>
    </lineage>
</organism>
<feature type="region of interest" description="Disordered" evidence="1">
    <location>
        <begin position="59"/>
        <end position="95"/>
    </location>
</feature>
<accession>A0A553PIB3</accession>
<feature type="compositionally biased region" description="Low complexity" evidence="1">
    <location>
        <begin position="380"/>
        <end position="395"/>
    </location>
</feature>
<dbReference type="EMBL" id="VCGU01000004">
    <property type="protein sequence ID" value="TRY77419.1"/>
    <property type="molecule type" value="Genomic_DNA"/>
</dbReference>
<keyword evidence="5" id="KW-1185">Reference proteome</keyword>
<dbReference type="AlphaFoldDB" id="A0A553PIB3"/>